<dbReference type="eggNOG" id="ENOG5030K2G">
    <property type="taxonomic scope" value="Bacteria"/>
</dbReference>
<name>F4LMJ8_TREBD</name>
<dbReference type="EMBL" id="CP002696">
    <property type="protein sequence ID" value="AEE15760.1"/>
    <property type="molecule type" value="Genomic_DNA"/>
</dbReference>
<reference evidence="2" key="1">
    <citation type="submission" date="2011-04" db="EMBL/GenBank/DDBJ databases">
        <title>The complete genome of Treponema brennaborense DSM 12168.</title>
        <authorList>
            <person name="Lucas S."/>
            <person name="Han J."/>
            <person name="Lapidus A."/>
            <person name="Bruce D."/>
            <person name="Goodwin L."/>
            <person name="Pitluck S."/>
            <person name="Peters L."/>
            <person name="Kyrpides N."/>
            <person name="Mavromatis K."/>
            <person name="Ivanova N."/>
            <person name="Mikhailova N."/>
            <person name="Pagani I."/>
            <person name="Teshima H."/>
            <person name="Detter J.C."/>
            <person name="Tapia R."/>
            <person name="Han C."/>
            <person name="Land M."/>
            <person name="Hauser L."/>
            <person name="Markowitz V."/>
            <person name="Cheng J.-F."/>
            <person name="Hugenholtz P."/>
            <person name="Woyke T."/>
            <person name="Wu D."/>
            <person name="Gronow S."/>
            <person name="Wellnitz S."/>
            <person name="Brambilla E."/>
            <person name="Klenk H.-P."/>
            <person name="Eisen J.A."/>
        </authorList>
    </citation>
    <scope>NUCLEOTIDE SEQUENCE [LARGE SCALE GENOMIC DNA]</scope>
    <source>
        <strain evidence="2">DSM 12168 / CIP 105900 / DD5/3</strain>
    </source>
</reference>
<sequence length="246" mass="26005">MKKTVLFAGKEYPAGSDFVAAAVSCGRNAVVTVPAAARAEAESGEFSKPGVRPAVWNKSSSVSARSVVLQAENAFRSVEEAVLLFDTAWFAPEFQKIGPETCSRALDAMIAGYVYLSAEIIGRYVKKGGGTLVFALKEHPSFADLARTGALRSEAALIPAGILCATAAGAFAALAENTAAGYADSDTVRILLARSERGVSDAAFAEWLFPYLDAWIASKPKSDAKRAAQWVKFGAKPPAGFTLFRK</sequence>
<evidence type="ECO:0000313" key="2">
    <source>
        <dbReference type="Proteomes" id="UP000006546"/>
    </source>
</evidence>
<dbReference type="Proteomes" id="UP000006546">
    <property type="component" value="Chromosome"/>
</dbReference>
<protein>
    <submittedName>
        <fullName evidence="1">Uncharacterized protein</fullName>
    </submittedName>
</protein>
<dbReference type="HOGENOM" id="CLU_962915_0_0_12"/>
<dbReference type="AlphaFoldDB" id="F4LMJ8"/>
<gene>
    <name evidence="1" type="ordered locus">Trebr_0313</name>
</gene>
<keyword evidence="2" id="KW-1185">Reference proteome</keyword>
<organism evidence="1 2">
    <name type="scientific">Treponema brennaborense (strain DSM 12168 / CIP 105900 / DD5/3)</name>
    <dbReference type="NCBI Taxonomy" id="906968"/>
    <lineage>
        <taxon>Bacteria</taxon>
        <taxon>Pseudomonadati</taxon>
        <taxon>Spirochaetota</taxon>
        <taxon>Spirochaetia</taxon>
        <taxon>Spirochaetales</taxon>
        <taxon>Treponemataceae</taxon>
        <taxon>Treponema</taxon>
    </lineage>
</organism>
<dbReference type="KEGG" id="tbe:Trebr_0313"/>
<evidence type="ECO:0000313" key="1">
    <source>
        <dbReference type="EMBL" id="AEE15760.1"/>
    </source>
</evidence>
<dbReference type="OrthoDB" id="361524at2"/>
<proteinExistence type="predicted"/>
<dbReference type="RefSeq" id="WP_013757479.1">
    <property type="nucleotide sequence ID" value="NC_015500.1"/>
</dbReference>
<dbReference type="STRING" id="906968.Trebr_0313"/>
<accession>F4LMJ8</accession>